<reference evidence="10" key="1">
    <citation type="submission" date="2020-05" db="EMBL/GenBank/DDBJ databases">
        <title>WGS assembly of Panicum virgatum.</title>
        <authorList>
            <person name="Lovell J.T."/>
            <person name="Jenkins J."/>
            <person name="Shu S."/>
            <person name="Juenger T.E."/>
            <person name="Schmutz J."/>
        </authorList>
    </citation>
    <scope>NUCLEOTIDE SEQUENCE</scope>
    <source>
        <strain evidence="10">AP13</strain>
    </source>
</reference>
<dbReference type="PRINTS" id="PR00740">
    <property type="entry name" value="GLHYDRLASE27"/>
</dbReference>
<keyword evidence="5 8" id="KW-0378">Hydrolase</keyword>
<dbReference type="EMBL" id="CM029053">
    <property type="protein sequence ID" value="KAG2548217.1"/>
    <property type="molecule type" value="Genomic_DNA"/>
</dbReference>
<name>A0A8T0NFS7_PANVG</name>
<dbReference type="InterPro" id="IPR013780">
    <property type="entry name" value="Glyco_hydro_b"/>
</dbReference>
<dbReference type="InterPro" id="IPR017853">
    <property type="entry name" value="GH"/>
</dbReference>
<evidence type="ECO:0000256" key="6">
    <source>
        <dbReference type="ARBA" id="ARBA00023157"/>
    </source>
</evidence>
<dbReference type="GO" id="GO:0009505">
    <property type="term" value="C:plant-type cell wall"/>
    <property type="evidence" value="ECO:0007669"/>
    <property type="project" value="TreeGrafter"/>
</dbReference>
<dbReference type="GO" id="GO:0004557">
    <property type="term" value="F:alpha-galactosidase activity"/>
    <property type="evidence" value="ECO:0007669"/>
    <property type="project" value="UniProtKB-EC"/>
</dbReference>
<dbReference type="InterPro" id="IPR013785">
    <property type="entry name" value="Aldolase_TIM"/>
</dbReference>
<evidence type="ECO:0000313" key="11">
    <source>
        <dbReference type="Proteomes" id="UP000823388"/>
    </source>
</evidence>
<keyword evidence="4" id="KW-0732">Signal</keyword>
<dbReference type="PANTHER" id="PTHR11452">
    <property type="entry name" value="ALPHA-GALACTOSIDASE/ALPHA-N-ACETYLGALACTOSAMINIDASE"/>
    <property type="match status" value="1"/>
</dbReference>
<keyword evidence="6 8" id="KW-1015">Disulfide bond</keyword>
<accession>A0A8T0NFS7</accession>
<dbReference type="InterPro" id="IPR002241">
    <property type="entry name" value="Glyco_hydro_27"/>
</dbReference>
<comment type="catalytic activity">
    <reaction evidence="1 8">
        <text>Hydrolysis of terminal, non-reducing alpha-D-galactose residues in alpha-D-galactosides, including galactose oligosaccharides, galactomannans and galactolipids.</text>
        <dbReference type="EC" id="3.2.1.22"/>
    </reaction>
</comment>
<evidence type="ECO:0000256" key="7">
    <source>
        <dbReference type="ARBA" id="ARBA00023295"/>
    </source>
</evidence>
<evidence type="ECO:0000256" key="1">
    <source>
        <dbReference type="ARBA" id="ARBA00001255"/>
    </source>
</evidence>
<dbReference type="FunFam" id="2.60.40.1180:FF:000008">
    <property type="entry name" value="Alpha-galactosidase"/>
    <property type="match status" value="1"/>
</dbReference>
<gene>
    <name evidence="10" type="ORF">PVAP13_9KG151000</name>
</gene>
<dbReference type="Proteomes" id="UP000823388">
    <property type="component" value="Chromosome 9K"/>
</dbReference>
<sequence length="416" mass="46001">MRERGRRLGGSPADRQATDVLWRRLARARASEAALRICRLLMATSAGGAQMGRLTVRAWIPSSQAIAKGEGEGDERWLWHGGHTGGTGMWWGWDDCWAEPKRDATGNLVANTKTFPHGIKALADYVHSKGLKLGIYSDAGFQTCAKAQSGSLGHEEQDAKTFAAWGVDYLKYDNCNNGDLKPLESSRRIYLTAKALMKAGRPIYFSLYEWGDIHPARWGAAYGNSWRTTNDIAGNWESMIATADQNEVWAEYARPGGWNDPDMLEVGNGAMTNSEYVVHFSLWAMSKAPLIIGCDVRHMSQETYGILANKEVIAVNQDPLGVQGKKVRMEGSNEIWAAPLSDYRTAVVLLNRHATDGATITAHWDDVGLPAGLAVEARDLWQHKTLDGAFTDRMAFDVAARSCRMFVLRPRLPMKA</sequence>
<keyword evidence="11" id="KW-1185">Reference proteome</keyword>
<dbReference type="Pfam" id="PF17801">
    <property type="entry name" value="Melibiase_C"/>
    <property type="match status" value="1"/>
</dbReference>
<dbReference type="InterPro" id="IPR041233">
    <property type="entry name" value="Melibiase_C"/>
</dbReference>
<dbReference type="GO" id="GO:0005975">
    <property type="term" value="P:carbohydrate metabolic process"/>
    <property type="evidence" value="ECO:0007669"/>
    <property type="project" value="InterPro"/>
</dbReference>
<dbReference type="FunFam" id="3.20.20.70:FF:000479">
    <property type="match status" value="1"/>
</dbReference>
<dbReference type="SUPFAM" id="SSF51011">
    <property type="entry name" value="Glycosyl hydrolase domain"/>
    <property type="match status" value="1"/>
</dbReference>
<proteinExistence type="inferred from homology"/>
<evidence type="ECO:0000259" key="9">
    <source>
        <dbReference type="Pfam" id="PF17801"/>
    </source>
</evidence>
<evidence type="ECO:0000313" key="10">
    <source>
        <dbReference type="EMBL" id="KAG2548217.1"/>
    </source>
</evidence>
<evidence type="ECO:0000256" key="8">
    <source>
        <dbReference type="RuleBase" id="RU361168"/>
    </source>
</evidence>
<dbReference type="SUPFAM" id="SSF51445">
    <property type="entry name" value="(Trans)glycosidases"/>
    <property type="match status" value="1"/>
</dbReference>
<comment type="similarity">
    <text evidence="2 8">Belongs to the glycosyl hydrolase 27 family.</text>
</comment>
<protein>
    <recommendedName>
        <fullName evidence="3 8">Alpha-galactosidase</fullName>
        <ecNumber evidence="3 8">3.2.1.22</ecNumber>
    </recommendedName>
    <alternativeName>
        <fullName evidence="8">Melibiase</fullName>
    </alternativeName>
</protein>
<dbReference type="AlphaFoldDB" id="A0A8T0NFS7"/>
<evidence type="ECO:0000256" key="2">
    <source>
        <dbReference type="ARBA" id="ARBA00009743"/>
    </source>
</evidence>
<evidence type="ECO:0000256" key="3">
    <source>
        <dbReference type="ARBA" id="ARBA00012755"/>
    </source>
</evidence>
<feature type="domain" description="Alpha galactosidase C-terminal" evidence="9">
    <location>
        <begin position="331"/>
        <end position="408"/>
    </location>
</feature>
<dbReference type="Gene3D" id="3.20.20.70">
    <property type="entry name" value="Aldolase class I"/>
    <property type="match status" value="1"/>
</dbReference>
<keyword evidence="7 8" id="KW-0326">Glycosidase</keyword>
<dbReference type="PANTHER" id="PTHR11452:SF85">
    <property type="entry name" value="ALPHA-GALACTOSIDASE"/>
    <property type="match status" value="1"/>
</dbReference>
<dbReference type="EC" id="3.2.1.22" evidence="3 8"/>
<comment type="caution">
    <text evidence="10">The sequence shown here is derived from an EMBL/GenBank/DDBJ whole genome shotgun (WGS) entry which is preliminary data.</text>
</comment>
<evidence type="ECO:0000256" key="4">
    <source>
        <dbReference type="ARBA" id="ARBA00022729"/>
    </source>
</evidence>
<evidence type="ECO:0000256" key="5">
    <source>
        <dbReference type="ARBA" id="ARBA00022801"/>
    </source>
</evidence>
<dbReference type="Pfam" id="PF16499">
    <property type="entry name" value="Melibiase_2"/>
    <property type="match status" value="1"/>
</dbReference>
<dbReference type="CDD" id="cd14792">
    <property type="entry name" value="GH27"/>
    <property type="match status" value="1"/>
</dbReference>
<dbReference type="Gene3D" id="2.60.40.1180">
    <property type="entry name" value="Golgi alpha-mannosidase II"/>
    <property type="match status" value="1"/>
</dbReference>
<organism evidence="10 11">
    <name type="scientific">Panicum virgatum</name>
    <name type="common">Blackwell switchgrass</name>
    <dbReference type="NCBI Taxonomy" id="38727"/>
    <lineage>
        <taxon>Eukaryota</taxon>
        <taxon>Viridiplantae</taxon>
        <taxon>Streptophyta</taxon>
        <taxon>Embryophyta</taxon>
        <taxon>Tracheophyta</taxon>
        <taxon>Spermatophyta</taxon>
        <taxon>Magnoliopsida</taxon>
        <taxon>Liliopsida</taxon>
        <taxon>Poales</taxon>
        <taxon>Poaceae</taxon>
        <taxon>PACMAD clade</taxon>
        <taxon>Panicoideae</taxon>
        <taxon>Panicodae</taxon>
        <taxon>Paniceae</taxon>
        <taxon>Panicinae</taxon>
        <taxon>Panicum</taxon>
        <taxon>Panicum sect. Hiantes</taxon>
    </lineage>
</organism>